<keyword evidence="7 20" id="KW-0732">Signal</keyword>
<dbReference type="SUPFAM" id="SSF69179">
    <property type="entry name" value="Integrin domains"/>
    <property type="match status" value="1"/>
</dbReference>
<evidence type="ECO:0000256" key="15">
    <source>
        <dbReference type="ARBA" id="ARBA00023157"/>
    </source>
</evidence>
<feature type="disulfide bond" evidence="17">
    <location>
        <begin position="584"/>
        <end position="591"/>
    </location>
</feature>
<keyword evidence="16" id="KW-0325">Glycoprotein</keyword>
<dbReference type="SMART" id="SM00187">
    <property type="entry name" value="INB"/>
    <property type="match status" value="1"/>
</dbReference>
<keyword evidence="6" id="KW-0479">Metal-binding</keyword>
<name>A0AAV3A276_PYXAD</name>
<keyword evidence="23" id="KW-1185">Reference proteome</keyword>
<dbReference type="SUPFAM" id="SSF103575">
    <property type="entry name" value="Plexin repeat"/>
    <property type="match status" value="1"/>
</dbReference>
<dbReference type="GO" id="GO:0008305">
    <property type="term" value="C:integrin complex"/>
    <property type="evidence" value="ECO:0007669"/>
    <property type="project" value="TreeGrafter"/>
</dbReference>
<keyword evidence="9" id="KW-0106">Calcium</keyword>
<dbReference type="InterPro" id="IPR013111">
    <property type="entry name" value="EGF_extracell"/>
</dbReference>
<dbReference type="GO" id="GO:0007229">
    <property type="term" value="P:integrin-mediated signaling pathway"/>
    <property type="evidence" value="ECO:0007669"/>
    <property type="project" value="UniProtKB-KW"/>
</dbReference>
<dbReference type="Pfam" id="PF23105">
    <property type="entry name" value="EGF_integrin"/>
    <property type="match status" value="1"/>
</dbReference>
<dbReference type="SUPFAM" id="SSF53300">
    <property type="entry name" value="vWA-like"/>
    <property type="match status" value="1"/>
</dbReference>
<feature type="disulfide bond" evidence="17">
    <location>
        <begin position="625"/>
        <end position="628"/>
    </location>
</feature>
<accession>A0AAV3A276</accession>
<dbReference type="FunFam" id="3.30.1680.10:FF:000002">
    <property type="entry name" value="Integrin beta"/>
    <property type="match status" value="1"/>
</dbReference>
<keyword evidence="10" id="KW-0460">Magnesium</keyword>
<dbReference type="AlphaFoldDB" id="A0AAV3A276"/>
<evidence type="ECO:0000256" key="4">
    <source>
        <dbReference type="ARBA" id="ARBA00022536"/>
    </source>
</evidence>
<evidence type="ECO:0000256" key="12">
    <source>
        <dbReference type="ARBA" id="ARBA00022989"/>
    </source>
</evidence>
<dbReference type="EMBL" id="DYDO01000005">
    <property type="protein sequence ID" value="DBA25036.1"/>
    <property type="molecule type" value="Genomic_DNA"/>
</dbReference>
<dbReference type="InterPro" id="IPR000742">
    <property type="entry name" value="EGF"/>
</dbReference>
<comment type="similarity">
    <text evidence="2 18">Belongs to the integrin beta chain family.</text>
</comment>
<dbReference type="GO" id="GO:0005178">
    <property type="term" value="F:integrin binding"/>
    <property type="evidence" value="ECO:0007669"/>
    <property type="project" value="TreeGrafter"/>
</dbReference>
<feature type="disulfide bond" evidence="17">
    <location>
        <begin position="56"/>
        <end position="92"/>
    </location>
</feature>
<evidence type="ECO:0000313" key="22">
    <source>
        <dbReference type="EMBL" id="DBA25036.1"/>
    </source>
</evidence>
<dbReference type="PRINTS" id="PR01186">
    <property type="entry name" value="INTEGRINB"/>
</dbReference>
<keyword evidence="13 18" id="KW-0401">Integrin</keyword>
<evidence type="ECO:0000256" key="1">
    <source>
        <dbReference type="ARBA" id="ARBA00004251"/>
    </source>
</evidence>
<dbReference type="FunFam" id="2.10.25.10:FF:000043">
    <property type="entry name" value="Integrin beta"/>
    <property type="match status" value="1"/>
</dbReference>
<evidence type="ECO:0000256" key="19">
    <source>
        <dbReference type="SAM" id="Phobius"/>
    </source>
</evidence>
<feature type="disulfide bond" evidence="17">
    <location>
        <begin position="488"/>
        <end position="519"/>
    </location>
</feature>
<evidence type="ECO:0000256" key="3">
    <source>
        <dbReference type="ARBA" id="ARBA00022475"/>
    </source>
</evidence>
<protein>
    <recommendedName>
        <fullName evidence="18">Integrin beta</fullName>
    </recommendedName>
</protein>
<evidence type="ECO:0000256" key="6">
    <source>
        <dbReference type="ARBA" id="ARBA00022723"/>
    </source>
</evidence>
<organism evidence="22 23">
    <name type="scientific">Pyxicephalus adspersus</name>
    <name type="common">African bullfrog</name>
    <dbReference type="NCBI Taxonomy" id="30357"/>
    <lineage>
        <taxon>Eukaryota</taxon>
        <taxon>Metazoa</taxon>
        <taxon>Chordata</taxon>
        <taxon>Craniata</taxon>
        <taxon>Vertebrata</taxon>
        <taxon>Euteleostomi</taxon>
        <taxon>Amphibia</taxon>
        <taxon>Batrachia</taxon>
        <taxon>Anura</taxon>
        <taxon>Neobatrachia</taxon>
        <taxon>Ranoidea</taxon>
        <taxon>Pyxicephalidae</taxon>
        <taxon>Pyxicephalinae</taxon>
        <taxon>Pyxicephalus</taxon>
    </lineage>
</organism>
<keyword evidence="14 19" id="KW-0472">Membrane</keyword>
<keyword evidence="15 17" id="KW-1015">Disulfide bond</keyword>
<comment type="subcellular location">
    <subcellularLocation>
        <location evidence="1 18">Cell membrane</location>
        <topology evidence="1 18">Single-pass type I membrane protein</topology>
    </subcellularLocation>
</comment>
<dbReference type="InterPro" id="IPR057243">
    <property type="entry name" value="Integrin_I-EGF_CS"/>
</dbReference>
<dbReference type="InterPro" id="IPR057073">
    <property type="entry name" value="EGF_integrin_2"/>
</dbReference>
<dbReference type="PROSITE" id="PS00022">
    <property type="entry name" value="EGF_1"/>
    <property type="match status" value="1"/>
</dbReference>
<dbReference type="InterPro" id="IPR002369">
    <property type="entry name" value="Integrin_bsu_VWA"/>
</dbReference>
<feature type="disulfide bond" evidence="17">
    <location>
        <begin position="405"/>
        <end position="417"/>
    </location>
</feature>
<feature type="signal peptide" evidence="20">
    <location>
        <begin position="1"/>
        <end position="40"/>
    </location>
</feature>
<dbReference type="SUPFAM" id="SSF57196">
    <property type="entry name" value="EGF/Laminin"/>
    <property type="match status" value="2"/>
</dbReference>
<dbReference type="InterPro" id="IPR033760">
    <property type="entry name" value="Integrin_beta_N"/>
</dbReference>
<dbReference type="GO" id="GO:0005925">
    <property type="term" value="C:focal adhesion"/>
    <property type="evidence" value="ECO:0007669"/>
    <property type="project" value="TreeGrafter"/>
</dbReference>
<feature type="disulfide bond" evidence="17">
    <location>
        <begin position="264"/>
        <end position="305"/>
    </location>
</feature>
<dbReference type="FunFam" id="2.60.40.1510:FF:000010">
    <property type="entry name" value="Integrin beta"/>
    <property type="match status" value="1"/>
</dbReference>
<proteinExistence type="inferred from homology"/>
<dbReference type="InterPro" id="IPR032695">
    <property type="entry name" value="Integrin_dom_sf"/>
</dbReference>
<feature type="disulfide bond" evidence="17">
    <location>
        <begin position="527"/>
        <end position="560"/>
    </location>
</feature>
<keyword evidence="11 18" id="KW-0130">Cell adhesion</keyword>
<feature type="disulfide bond" evidence="17">
    <location>
        <begin position="498"/>
        <end position="510"/>
    </location>
</feature>
<dbReference type="FunFam" id="3.40.50.410:FF:000002">
    <property type="entry name" value="Integrin beta"/>
    <property type="match status" value="1"/>
</dbReference>
<evidence type="ECO:0000259" key="21">
    <source>
        <dbReference type="PROSITE" id="PS00022"/>
    </source>
</evidence>
<evidence type="ECO:0000256" key="17">
    <source>
        <dbReference type="PIRSR" id="PIRSR002512-1"/>
    </source>
</evidence>
<dbReference type="GO" id="GO:0016477">
    <property type="term" value="P:cell migration"/>
    <property type="evidence" value="ECO:0007669"/>
    <property type="project" value="TreeGrafter"/>
</dbReference>
<evidence type="ECO:0000256" key="5">
    <source>
        <dbReference type="ARBA" id="ARBA00022692"/>
    </source>
</evidence>
<dbReference type="PANTHER" id="PTHR10082">
    <property type="entry name" value="INTEGRIN BETA SUBUNIT"/>
    <property type="match status" value="1"/>
</dbReference>
<evidence type="ECO:0000256" key="18">
    <source>
        <dbReference type="RuleBase" id="RU000633"/>
    </source>
</evidence>
<dbReference type="Gene3D" id="2.60.40.1510">
    <property type="entry name" value="ntegrin, alpha v. Chain A, domain 3"/>
    <property type="match status" value="1"/>
</dbReference>
<keyword evidence="12 19" id="KW-1133">Transmembrane helix</keyword>
<feature type="disulfide bond" evidence="17">
    <location>
        <begin position="612"/>
        <end position="622"/>
    </location>
</feature>
<feature type="transmembrane region" description="Helical" evidence="19">
    <location>
        <begin position="657"/>
        <end position="680"/>
    </location>
</feature>
<feature type="disulfide bond" evidence="17">
    <location>
        <begin position="45"/>
        <end position="467"/>
    </location>
</feature>
<dbReference type="Pfam" id="PF07974">
    <property type="entry name" value="EGF_2"/>
    <property type="match status" value="2"/>
</dbReference>
<dbReference type="GO" id="GO:0009986">
    <property type="term" value="C:cell surface"/>
    <property type="evidence" value="ECO:0007669"/>
    <property type="project" value="TreeGrafter"/>
</dbReference>
<dbReference type="GO" id="GO:0098609">
    <property type="term" value="P:cell-cell adhesion"/>
    <property type="evidence" value="ECO:0007669"/>
    <property type="project" value="TreeGrafter"/>
</dbReference>
<evidence type="ECO:0000256" key="20">
    <source>
        <dbReference type="SAM" id="SignalP"/>
    </source>
</evidence>
<comment type="caution">
    <text evidence="22">The sequence shown here is derived from an EMBL/GenBank/DDBJ whole genome shotgun (WGS) entry which is preliminary data.</text>
</comment>
<dbReference type="PROSITE" id="PS00243">
    <property type="entry name" value="I_EGF_1"/>
    <property type="match status" value="1"/>
</dbReference>
<reference evidence="22" key="1">
    <citation type="thesis" date="2020" institute="ProQuest LLC" country="789 East Eisenhower Parkway, Ann Arbor, MI, USA">
        <title>Comparative Genomics and Chromosome Evolution.</title>
        <authorList>
            <person name="Mudd A.B."/>
        </authorList>
    </citation>
    <scope>NUCLEOTIDE SEQUENCE</scope>
    <source>
        <strain evidence="22">1538</strain>
        <tissue evidence="22">Blood</tissue>
    </source>
</reference>
<feature type="disulfide bond" evidence="17">
    <location>
        <begin position="566"/>
        <end position="571"/>
    </location>
</feature>
<dbReference type="InterPro" id="IPR015812">
    <property type="entry name" value="Integrin_bsu"/>
</dbReference>
<feature type="disulfide bond" evidence="17">
    <location>
        <begin position="209"/>
        <end position="216"/>
    </location>
</feature>
<evidence type="ECO:0000256" key="10">
    <source>
        <dbReference type="ARBA" id="ARBA00022842"/>
    </source>
</evidence>
<dbReference type="PIRSF" id="PIRSF002512">
    <property type="entry name" value="Integrin_B"/>
    <property type="match status" value="1"/>
</dbReference>
<feature type="disulfide bond" evidence="17">
    <location>
        <begin position="525"/>
        <end position="530"/>
    </location>
</feature>
<dbReference type="Gene3D" id="2.10.25.10">
    <property type="entry name" value="Laminin"/>
    <property type="match status" value="3"/>
</dbReference>
<evidence type="ECO:0000256" key="7">
    <source>
        <dbReference type="ARBA" id="ARBA00022729"/>
    </source>
</evidence>
<dbReference type="Gene3D" id="3.40.50.410">
    <property type="entry name" value="von Willebrand factor, type A domain"/>
    <property type="match status" value="1"/>
</dbReference>
<evidence type="ECO:0000256" key="14">
    <source>
        <dbReference type="ARBA" id="ARBA00023136"/>
    </source>
</evidence>
<dbReference type="Proteomes" id="UP001181693">
    <property type="component" value="Unassembled WGS sequence"/>
</dbReference>
<dbReference type="Pfam" id="PF17205">
    <property type="entry name" value="PSI_integrin"/>
    <property type="match status" value="1"/>
</dbReference>
<dbReference type="GO" id="GO:0046872">
    <property type="term" value="F:metal ion binding"/>
    <property type="evidence" value="ECO:0007669"/>
    <property type="project" value="UniProtKB-KW"/>
</dbReference>
<dbReference type="FunFam" id="2.10.25.10:FF:000076">
    <property type="entry name" value="Integrin beta"/>
    <property type="match status" value="1"/>
</dbReference>
<feature type="disulfide bond" evidence="17">
    <location>
        <begin position="605"/>
        <end position="610"/>
    </location>
</feature>
<feature type="chain" id="PRO_5043785918" description="Integrin beta" evidence="20">
    <location>
        <begin position="41"/>
        <end position="747"/>
    </location>
</feature>
<evidence type="ECO:0000256" key="16">
    <source>
        <dbReference type="ARBA" id="ARBA00023180"/>
    </source>
</evidence>
<dbReference type="SMART" id="SM00423">
    <property type="entry name" value="PSI"/>
    <property type="match status" value="1"/>
</dbReference>
<dbReference type="InterPro" id="IPR036465">
    <property type="entry name" value="vWFA_dom_sf"/>
</dbReference>
<feature type="disulfide bond" evidence="17">
    <location>
        <begin position="53"/>
        <end position="63"/>
    </location>
</feature>
<feature type="disulfide bond" evidence="17">
    <location>
        <begin position="532"/>
        <end position="545"/>
    </location>
</feature>
<keyword evidence="5 18" id="KW-0812">Transmembrane</keyword>
<feature type="domain" description="EGF-like" evidence="21">
    <location>
        <begin position="571"/>
        <end position="582"/>
    </location>
</feature>
<feature type="disulfide bond" evidence="17">
    <location>
        <begin position="66"/>
        <end position="81"/>
    </location>
</feature>
<gene>
    <name evidence="22" type="ORF">GDO54_012609</name>
</gene>
<evidence type="ECO:0000256" key="11">
    <source>
        <dbReference type="ARBA" id="ARBA00022889"/>
    </source>
</evidence>
<dbReference type="InterPro" id="IPR016201">
    <property type="entry name" value="PSI"/>
</dbReference>
<evidence type="ECO:0000256" key="13">
    <source>
        <dbReference type="ARBA" id="ARBA00023037"/>
    </source>
</evidence>
<dbReference type="GO" id="GO:0033627">
    <property type="term" value="P:cell adhesion mediated by integrin"/>
    <property type="evidence" value="ECO:0007669"/>
    <property type="project" value="TreeGrafter"/>
</dbReference>
<evidence type="ECO:0000313" key="23">
    <source>
        <dbReference type="Proteomes" id="UP001181693"/>
    </source>
</evidence>
<dbReference type="PANTHER" id="PTHR10082:SF9">
    <property type="entry name" value="INTEGRIN BETA-8"/>
    <property type="match status" value="1"/>
</dbReference>
<sequence length="747" mass="82922">MLRPVAAPHAAISTRCLVSRAPSSLLAFWLLSLLLGLCQSVENKCSSSNAATCTKCLALGPECGWCTQEDFMVDSAESERCDTVFNLKAKGCRAQFIEHPAVQLQVVSTKEANTQITPSEVVAHLRPGSKVNFMLRVHRFEKYPLDLYYLVDVSASMATSIEKLNSIGFDLSQKMIDFSHDIRFGFGSFVDKPVSPYISIHPDRIKNQCRDYKLDCIPPHGFIHRLSLTSNITQFIQIVSKQKISANIDNPEGAFDAMLQAAVCHKDIGWRKEAKRLIILMTDQTSHLALDSKLAGIVTPNDGNCHLKDNVYTRATDMEHPSLGLLGQRLVDNHVYGMFAVQGKAFDWYKDLMPLLPGTTAKKFDVTASNINNLVVEAYKALVSEMKIQVYNPMKGISVNITAICPDGSRHSGVEGCHNVKNNDKVLFNVTITMDNCDVDGGHNYIILKPIGFNETVKIKIHRTCTCQCNSPLRQKEHKCITEVHPDCPGVPCRDGNCSSGEYAHLSGKCKHSPTEPECSGQGICLCGKCYCHETKLGKIYGKYCEMDDFSCPYNQGKLCSGNGECEYGICKCFNGWEGDRCQCSSSKKACMDANGLLCSGRGTCMCGKCECTDDKSFGPLCQYCSGCSNTCTDNWDCKHFKSSDLNTCQYPWNLKIFFIIFTATFLLGFLITLIIRVIILQGDNNKSTSSSSYRVPTSMKDKNGLHNAFTSTVTYTREKPEDIIISNGSLAVHEALYKFEEKKHMY</sequence>
<dbReference type="Pfam" id="PF00362">
    <property type="entry name" value="Integrin_beta"/>
    <property type="match status" value="1"/>
</dbReference>
<evidence type="ECO:0000256" key="2">
    <source>
        <dbReference type="ARBA" id="ARBA00007449"/>
    </source>
</evidence>
<feature type="disulfide bond" evidence="17">
    <location>
        <begin position="573"/>
        <end position="582"/>
    </location>
</feature>
<keyword evidence="3" id="KW-1003">Cell membrane</keyword>
<keyword evidence="8" id="KW-0677">Repeat</keyword>
<feature type="disulfide bond" evidence="17">
    <location>
        <begin position="465"/>
        <end position="469"/>
    </location>
</feature>
<dbReference type="Gene3D" id="3.30.1680.10">
    <property type="entry name" value="ligand-binding face of the semaphorins, domain 2"/>
    <property type="match status" value="1"/>
</dbReference>
<evidence type="ECO:0000256" key="9">
    <source>
        <dbReference type="ARBA" id="ARBA00022837"/>
    </source>
</evidence>
<dbReference type="PROSITE" id="PS52047">
    <property type="entry name" value="I_EGF_2"/>
    <property type="match status" value="2"/>
</dbReference>
<keyword evidence="4" id="KW-0245">EGF-like domain</keyword>
<evidence type="ECO:0000256" key="8">
    <source>
        <dbReference type="ARBA" id="ARBA00022737"/>
    </source>
</evidence>